<name>A0ABQ9TNV1_SAGOE</name>
<accession>A0ABQ9TNV1</accession>
<dbReference type="EMBL" id="JASSZA010000020">
    <property type="protein sequence ID" value="KAK2086450.1"/>
    <property type="molecule type" value="Genomic_DNA"/>
</dbReference>
<keyword evidence="3" id="KW-1185">Reference proteome</keyword>
<evidence type="ECO:0000313" key="2">
    <source>
        <dbReference type="EMBL" id="KAK2086450.1"/>
    </source>
</evidence>
<proteinExistence type="predicted"/>
<comment type="caution">
    <text evidence="2">The sequence shown here is derived from an EMBL/GenBank/DDBJ whole genome shotgun (WGS) entry which is preliminary data.</text>
</comment>
<gene>
    <name evidence="2" type="ORF">P7K49_035875</name>
</gene>
<evidence type="ECO:0000256" key="1">
    <source>
        <dbReference type="SAM" id="MobiDB-lite"/>
    </source>
</evidence>
<protein>
    <submittedName>
        <fullName evidence="2">Uncharacterized protein</fullName>
    </submittedName>
</protein>
<organism evidence="2 3">
    <name type="scientific">Saguinus oedipus</name>
    <name type="common">Cotton-top tamarin</name>
    <name type="synonym">Oedipomidas oedipus</name>
    <dbReference type="NCBI Taxonomy" id="9490"/>
    <lineage>
        <taxon>Eukaryota</taxon>
        <taxon>Metazoa</taxon>
        <taxon>Chordata</taxon>
        <taxon>Craniata</taxon>
        <taxon>Vertebrata</taxon>
        <taxon>Euteleostomi</taxon>
        <taxon>Mammalia</taxon>
        <taxon>Eutheria</taxon>
        <taxon>Euarchontoglires</taxon>
        <taxon>Primates</taxon>
        <taxon>Haplorrhini</taxon>
        <taxon>Platyrrhini</taxon>
        <taxon>Cebidae</taxon>
        <taxon>Callitrichinae</taxon>
        <taxon>Saguinus</taxon>
    </lineage>
</organism>
<dbReference type="Proteomes" id="UP001266305">
    <property type="component" value="Unassembled WGS sequence"/>
</dbReference>
<evidence type="ECO:0000313" key="3">
    <source>
        <dbReference type="Proteomes" id="UP001266305"/>
    </source>
</evidence>
<reference evidence="2 3" key="1">
    <citation type="submission" date="2023-05" db="EMBL/GenBank/DDBJ databases">
        <title>B98-5 Cell Line De Novo Hybrid Assembly: An Optical Mapping Approach.</title>
        <authorList>
            <person name="Kananen K."/>
            <person name="Auerbach J.A."/>
            <person name="Kautto E."/>
            <person name="Blachly J.S."/>
        </authorList>
    </citation>
    <scope>NUCLEOTIDE SEQUENCE [LARGE SCALE GENOMIC DNA]</scope>
    <source>
        <strain evidence="2">B95-8</strain>
        <tissue evidence="2">Cell line</tissue>
    </source>
</reference>
<sequence>MSNPAAQAVSKCKCLVHRSSVHTPGVQSLPRTGTCAEDPDRKPPRTLPVTYRVPPEGIQGGSEDQLWPVISKALTLAFNDILLKLRLAVLQETRKGMGRRAVEKSRLAQFQKAFEESPNSL</sequence>
<feature type="region of interest" description="Disordered" evidence="1">
    <location>
        <begin position="23"/>
        <end position="57"/>
    </location>
</feature>